<dbReference type="PANTHER" id="PTHR35519:SF2">
    <property type="entry name" value="PH DOMAIN PROTEIN"/>
    <property type="match status" value="1"/>
</dbReference>
<dbReference type="AlphaFoldDB" id="A0A316VTY1"/>
<feature type="compositionally biased region" description="Basic and acidic residues" evidence="1">
    <location>
        <begin position="183"/>
        <end position="206"/>
    </location>
</feature>
<gene>
    <name evidence="2" type="ORF">IE81DRAFT_292463</name>
</gene>
<feature type="region of interest" description="Disordered" evidence="1">
    <location>
        <begin position="177"/>
        <end position="250"/>
    </location>
</feature>
<organism evidence="2 3">
    <name type="scientific">Ceraceosorus guamensis</name>
    <dbReference type="NCBI Taxonomy" id="1522189"/>
    <lineage>
        <taxon>Eukaryota</taxon>
        <taxon>Fungi</taxon>
        <taxon>Dikarya</taxon>
        <taxon>Basidiomycota</taxon>
        <taxon>Ustilaginomycotina</taxon>
        <taxon>Exobasidiomycetes</taxon>
        <taxon>Ceraceosorales</taxon>
        <taxon>Ceraceosoraceae</taxon>
        <taxon>Ceraceosorus</taxon>
    </lineage>
</organism>
<dbReference type="RefSeq" id="XP_025368199.1">
    <property type="nucleotide sequence ID" value="XM_025511962.1"/>
</dbReference>
<dbReference type="STRING" id="1522189.A0A316VTY1"/>
<protein>
    <recommendedName>
        <fullName evidence="4">DUF4112 domain-containing protein</fullName>
    </recommendedName>
</protein>
<evidence type="ECO:0000313" key="2">
    <source>
        <dbReference type="EMBL" id="PWN41039.1"/>
    </source>
</evidence>
<dbReference type="InterPro" id="IPR025187">
    <property type="entry name" value="DUF4112"/>
</dbReference>
<dbReference type="PANTHER" id="PTHR35519">
    <property type="entry name" value="MEMBRANE PROTEINS"/>
    <property type="match status" value="1"/>
</dbReference>
<dbReference type="Proteomes" id="UP000245783">
    <property type="component" value="Unassembled WGS sequence"/>
</dbReference>
<reference evidence="2 3" key="1">
    <citation type="journal article" date="2018" name="Mol. Biol. Evol.">
        <title>Broad Genomic Sampling Reveals a Smut Pathogenic Ancestry of the Fungal Clade Ustilaginomycotina.</title>
        <authorList>
            <person name="Kijpornyongpan T."/>
            <person name="Mondo S.J."/>
            <person name="Barry K."/>
            <person name="Sandor L."/>
            <person name="Lee J."/>
            <person name="Lipzen A."/>
            <person name="Pangilinan J."/>
            <person name="LaButti K."/>
            <person name="Hainaut M."/>
            <person name="Henrissat B."/>
            <person name="Grigoriev I.V."/>
            <person name="Spatafora J.W."/>
            <person name="Aime M.C."/>
        </authorList>
    </citation>
    <scope>NUCLEOTIDE SEQUENCE [LARGE SCALE GENOMIC DNA]</scope>
    <source>
        <strain evidence="2 3">MCA 4658</strain>
    </source>
</reference>
<dbReference type="GeneID" id="37033832"/>
<dbReference type="OrthoDB" id="2103474at2759"/>
<proteinExistence type="predicted"/>
<dbReference type="Pfam" id="PF13430">
    <property type="entry name" value="DUF4112"/>
    <property type="match status" value="1"/>
</dbReference>
<accession>A0A316VTY1</accession>
<evidence type="ECO:0000313" key="3">
    <source>
        <dbReference type="Proteomes" id="UP000245783"/>
    </source>
</evidence>
<dbReference type="EMBL" id="KZ819400">
    <property type="protein sequence ID" value="PWN41039.1"/>
    <property type="molecule type" value="Genomic_DNA"/>
</dbReference>
<evidence type="ECO:0000256" key="1">
    <source>
        <dbReference type="SAM" id="MobiDB-lite"/>
    </source>
</evidence>
<name>A0A316VTY1_9BASI</name>
<dbReference type="InParanoid" id="A0A316VTY1"/>
<keyword evidence="3" id="KW-1185">Reference proteome</keyword>
<evidence type="ECO:0008006" key="4">
    <source>
        <dbReference type="Google" id="ProtNLM"/>
    </source>
</evidence>
<feature type="compositionally biased region" description="Low complexity" evidence="1">
    <location>
        <begin position="215"/>
        <end position="250"/>
    </location>
</feature>
<sequence>MTSIATKIAKGFIEKNAKQYEPVDPFYEEYIDKNGKEKRRKRPPPPGLTKQEAKLLRKIARRAHYLDKGFTICGFRFGWTAIIGIIPGVGDATDAALNYFLILKPSKKGADLPDWVVRRMAANNAVSVVVGLVPIVGDIGLAVWRANSRNCKLLEEFLRVRGEEHIAQGLTGLTVLQPLPEGARSKDGGNVPKDHPAQKPAKELVKSHSGQIDVSTTTAAAATANASNNATSSAPASASNTAPAASSNAK</sequence>